<dbReference type="PROSITE" id="PS50250">
    <property type="entry name" value="PCI"/>
    <property type="match status" value="1"/>
</dbReference>
<dbReference type="Pfam" id="PF01399">
    <property type="entry name" value="PCI"/>
    <property type="match status" value="1"/>
</dbReference>
<name>A0AA88KUV1_NAELO</name>
<dbReference type="InterPro" id="IPR000717">
    <property type="entry name" value="PCI_dom"/>
</dbReference>
<dbReference type="PANTHER" id="PTHR10539:SF0">
    <property type="entry name" value="26S PROTEASOME NON-ATPASE REGULATORY SUBUNIT 13"/>
    <property type="match status" value="1"/>
</dbReference>
<feature type="domain" description="PCI" evidence="2">
    <location>
        <begin position="173"/>
        <end position="346"/>
    </location>
</feature>
<accession>A0AA88KUV1</accession>
<keyword evidence="1" id="KW-0647">Proteasome</keyword>
<dbReference type="RefSeq" id="XP_044553434.1">
    <property type="nucleotide sequence ID" value="XM_044689942.1"/>
</dbReference>
<evidence type="ECO:0000313" key="4">
    <source>
        <dbReference type="Proteomes" id="UP000816034"/>
    </source>
</evidence>
<evidence type="ECO:0000259" key="2">
    <source>
        <dbReference type="PROSITE" id="PS50250"/>
    </source>
</evidence>
<dbReference type="Proteomes" id="UP000816034">
    <property type="component" value="Unassembled WGS sequence"/>
</dbReference>
<dbReference type="GO" id="GO:0005634">
    <property type="term" value="C:nucleus"/>
    <property type="evidence" value="ECO:0007669"/>
    <property type="project" value="TreeGrafter"/>
</dbReference>
<organism evidence="3 4">
    <name type="scientific">Naegleria lovaniensis</name>
    <name type="common">Amoeba</name>
    <dbReference type="NCBI Taxonomy" id="51637"/>
    <lineage>
        <taxon>Eukaryota</taxon>
        <taxon>Discoba</taxon>
        <taxon>Heterolobosea</taxon>
        <taxon>Tetramitia</taxon>
        <taxon>Eutetramitia</taxon>
        <taxon>Vahlkampfiidae</taxon>
        <taxon>Naegleria</taxon>
    </lineage>
</organism>
<comment type="caution">
    <text evidence="3">The sequence shown here is derived from an EMBL/GenBank/DDBJ whole genome shotgun (WGS) entry which is preliminary data.</text>
</comment>
<dbReference type="InterPro" id="IPR054179">
    <property type="entry name" value="PSD13_N"/>
</dbReference>
<reference evidence="3 4" key="1">
    <citation type="journal article" date="2018" name="BMC Genomics">
        <title>The genome of Naegleria lovaniensis, the basis for a comparative approach to unravel pathogenicity factors of the human pathogenic amoeba N. fowleri.</title>
        <authorList>
            <person name="Liechti N."/>
            <person name="Schurch N."/>
            <person name="Bruggmann R."/>
            <person name="Wittwer M."/>
        </authorList>
    </citation>
    <scope>NUCLEOTIDE SEQUENCE [LARGE SCALE GENOMIC DNA]</scope>
    <source>
        <strain evidence="3 4">ATCC 30569</strain>
    </source>
</reference>
<dbReference type="GO" id="GO:0005829">
    <property type="term" value="C:cytosol"/>
    <property type="evidence" value="ECO:0007669"/>
    <property type="project" value="TreeGrafter"/>
</dbReference>
<dbReference type="GeneID" id="68106455"/>
<evidence type="ECO:0000256" key="1">
    <source>
        <dbReference type="ARBA" id="ARBA00022942"/>
    </source>
</evidence>
<dbReference type="GO" id="GO:0008541">
    <property type="term" value="C:proteasome regulatory particle, lid subcomplex"/>
    <property type="evidence" value="ECO:0007669"/>
    <property type="project" value="TreeGrafter"/>
</dbReference>
<dbReference type="AlphaFoldDB" id="A0AA88KUV1"/>
<dbReference type="EMBL" id="PYSW02000007">
    <property type="protein sequence ID" value="KAG2389442.1"/>
    <property type="molecule type" value="Genomic_DNA"/>
</dbReference>
<protein>
    <recommendedName>
        <fullName evidence="2">PCI domain-containing protein</fullName>
    </recommendedName>
</protein>
<keyword evidence="4" id="KW-1185">Reference proteome</keyword>
<dbReference type="GO" id="GO:0006511">
    <property type="term" value="P:ubiquitin-dependent protein catabolic process"/>
    <property type="evidence" value="ECO:0007669"/>
    <property type="project" value="TreeGrafter"/>
</dbReference>
<evidence type="ECO:0000313" key="3">
    <source>
        <dbReference type="EMBL" id="KAG2389442.1"/>
    </source>
</evidence>
<gene>
    <name evidence="3" type="ORF">C9374_014002</name>
</gene>
<dbReference type="GO" id="GO:0005198">
    <property type="term" value="F:structural molecule activity"/>
    <property type="evidence" value="ECO:0007669"/>
    <property type="project" value="TreeGrafter"/>
</dbReference>
<dbReference type="PANTHER" id="PTHR10539">
    <property type="entry name" value="26S PROTEASOME NON-ATPASE REGULATORY SUBUNIT 13"/>
    <property type="match status" value="1"/>
</dbReference>
<sequence>MSTSQQSNFLRHFAGTHVAVASLVEDIRQDYENKMWHNIADKLTQLVKSDQLGGEELLSFYTNFISSFELKINHLKLGKIVVEISKKLPLNSTQGYPFVETVFNSLSKQDREAACILKTEMAMWRLKGSDLTSCKRLLTEVKETINTLGFVDNFVNASYYKIYSNYLKHVDDANEFYKNELLYLAYTPIEDISFVEQQAIAFDLGIASLLGDSIYNFGEFLQHPVVESLNGSQADWLYKLLMAFNKGDIRGYEQLISTYAHEIDSRPSLKEKKDFLYEKVQLMCLMELVFSKPADNRNIAFEEVANVTRKPLSEVEPLLLKALAYDLIRGVIDGVKHTIHVSWAQPRVLDKSQVSILKDKLSVWLGKVDESLTFLKKHGSDEVVTQ</sequence>
<dbReference type="InterPro" id="IPR035298">
    <property type="entry name" value="PSMD13"/>
</dbReference>
<dbReference type="Pfam" id="PF22037">
    <property type="entry name" value="PSD13_N"/>
    <property type="match status" value="1"/>
</dbReference>
<dbReference type="SMART" id="SM00088">
    <property type="entry name" value="PINT"/>
    <property type="match status" value="1"/>
</dbReference>
<proteinExistence type="predicted"/>